<accession>A0A8S9Z7P4</accession>
<dbReference type="EMBL" id="JTDE01000473">
    <property type="protein sequence ID" value="KAF7261141.1"/>
    <property type="molecule type" value="Genomic_DNA"/>
</dbReference>
<organism evidence="1 2">
    <name type="scientific">Paragonimus skrjabini miyazakii</name>
    <dbReference type="NCBI Taxonomy" id="59628"/>
    <lineage>
        <taxon>Eukaryota</taxon>
        <taxon>Metazoa</taxon>
        <taxon>Spiralia</taxon>
        <taxon>Lophotrochozoa</taxon>
        <taxon>Platyhelminthes</taxon>
        <taxon>Trematoda</taxon>
        <taxon>Digenea</taxon>
        <taxon>Plagiorchiida</taxon>
        <taxon>Troglotremata</taxon>
        <taxon>Troglotrematidae</taxon>
        <taxon>Paragonimus</taxon>
    </lineage>
</organism>
<keyword evidence="2" id="KW-1185">Reference proteome</keyword>
<name>A0A8S9Z7P4_9TREM</name>
<gene>
    <name evidence="1" type="ORF">EG68_01512</name>
</gene>
<comment type="caution">
    <text evidence="1">The sequence shown here is derived from an EMBL/GenBank/DDBJ whole genome shotgun (WGS) entry which is preliminary data.</text>
</comment>
<dbReference type="Proteomes" id="UP000822476">
    <property type="component" value="Unassembled WGS sequence"/>
</dbReference>
<evidence type="ECO:0000313" key="2">
    <source>
        <dbReference type="Proteomes" id="UP000822476"/>
    </source>
</evidence>
<reference evidence="1" key="1">
    <citation type="submission" date="2019-07" db="EMBL/GenBank/DDBJ databases">
        <title>Annotation for the trematode Paragonimus miyazaki's.</title>
        <authorList>
            <person name="Choi Y.-J."/>
        </authorList>
    </citation>
    <scope>NUCLEOTIDE SEQUENCE</scope>
    <source>
        <strain evidence="1">Japan</strain>
    </source>
</reference>
<evidence type="ECO:0000313" key="1">
    <source>
        <dbReference type="EMBL" id="KAF7261141.1"/>
    </source>
</evidence>
<proteinExistence type="predicted"/>
<dbReference type="AlphaFoldDB" id="A0A8S9Z7P4"/>
<sequence length="83" mass="9873">MCLLFADLFEVGPVFIRNFEDEVRVRTERRYIFRARLAREEVVILVTEDGVDLDQQLKQNIRMIAIKLLLIKSRKLMGLHALW</sequence>
<protein>
    <submittedName>
        <fullName evidence="1">Uncharacterized protein</fullName>
    </submittedName>
</protein>